<dbReference type="PANTHER" id="PTHR45747">
    <property type="entry name" value="HISTONE-LYSINE N-METHYLTRANSFERASE E(Z)"/>
    <property type="match status" value="1"/>
</dbReference>
<dbReference type="SUPFAM" id="SSF82199">
    <property type="entry name" value="SET domain"/>
    <property type="match status" value="1"/>
</dbReference>
<proteinExistence type="predicted"/>
<evidence type="ECO:0000256" key="2">
    <source>
        <dbReference type="ARBA" id="ARBA00023163"/>
    </source>
</evidence>
<protein>
    <recommendedName>
        <fullName evidence="4">SET domain-containing protein</fullName>
    </recommendedName>
</protein>
<feature type="region of interest" description="Disordered" evidence="3">
    <location>
        <begin position="430"/>
        <end position="582"/>
    </location>
</feature>
<dbReference type="GO" id="GO:0046976">
    <property type="term" value="F:histone H3K27 methyltransferase activity"/>
    <property type="evidence" value="ECO:0007669"/>
    <property type="project" value="TreeGrafter"/>
</dbReference>
<dbReference type="AlphaFoldDB" id="A0A8X8Y4Z3"/>
<dbReference type="InterPro" id="IPR045318">
    <property type="entry name" value="EZH1/2-like"/>
</dbReference>
<feature type="compositionally biased region" description="Basic and acidic residues" evidence="3">
    <location>
        <begin position="497"/>
        <end position="507"/>
    </location>
</feature>
<dbReference type="SMART" id="SM00317">
    <property type="entry name" value="SET"/>
    <property type="match status" value="1"/>
</dbReference>
<dbReference type="InterPro" id="IPR058609">
    <property type="entry name" value="HTH_CLF-like"/>
</dbReference>
<dbReference type="GO" id="GO:0003682">
    <property type="term" value="F:chromatin binding"/>
    <property type="evidence" value="ECO:0007669"/>
    <property type="project" value="TreeGrafter"/>
</dbReference>
<feature type="region of interest" description="Disordered" evidence="3">
    <location>
        <begin position="48"/>
        <end position="86"/>
    </location>
</feature>
<reference evidence="5" key="2">
    <citation type="submission" date="2020-08" db="EMBL/GenBank/DDBJ databases">
        <title>Plant Genome Project.</title>
        <authorList>
            <person name="Zhang R.-G."/>
        </authorList>
    </citation>
    <scope>NUCLEOTIDE SEQUENCE</scope>
    <source>
        <strain evidence="5">Huo1</strain>
        <tissue evidence="5">Leaf</tissue>
    </source>
</reference>
<feature type="domain" description="SET" evidence="4">
    <location>
        <begin position="676"/>
        <end position="920"/>
    </location>
</feature>
<evidence type="ECO:0000259" key="4">
    <source>
        <dbReference type="PROSITE" id="PS50280"/>
    </source>
</evidence>
<feature type="compositionally biased region" description="Basic and acidic residues" evidence="3">
    <location>
        <begin position="928"/>
        <end position="943"/>
    </location>
</feature>
<feature type="compositionally biased region" description="Basic residues" evidence="3">
    <location>
        <begin position="454"/>
        <end position="468"/>
    </location>
</feature>
<dbReference type="InterPro" id="IPR046341">
    <property type="entry name" value="SET_dom_sf"/>
</dbReference>
<feature type="compositionally biased region" description="Polar residues" evidence="3">
    <location>
        <begin position="479"/>
        <end position="490"/>
    </location>
</feature>
<feature type="compositionally biased region" description="Low complexity" evidence="3">
    <location>
        <begin position="565"/>
        <end position="577"/>
    </location>
</feature>
<dbReference type="GO" id="GO:0031507">
    <property type="term" value="P:heterochromatin formation"/>
    <property type="evidence" value="ECO:0007669"/>
    <property type="project" value="TreeGrafter"/>
</dbReference>
<reference evidence="5" key="1">
    <citation type="submission" date="2018-01" db="EMBL/GenBank/DDBJ databases">
        <authorList>
            <person name="Mao J.F."/>
        </authorList>
    </citation>
    <scope>NUCLEOTIDE SEQUENCE</scope>
    <source>
        <strain evidence="5">Huo1</strain>
        <tissue evidence="5">Leaf</tissue>
    </source>
</reference>
<evidence type="ECO:0000256" key="3">
    <source>
        <dbReference type="SAM" id="MobiDB-lite"/>
    </source>
</evidence>
<dbReference type="InterPro" id="IPR025778">
    <property type="entry name" value="Hist-Lys_N-MeTrfase_plant"/>
</dbReference>
<comment type="caution">
    <text evidence="5">The sequence shown here is derived from an EMBL/GenBank/DDBJ whole genome shotgun (WGS) entry which is preliminary data.</text>
</comment>
<feature type="compositionally biased region" description="Low complexity" evidence="3">
    <location>
        <begin position="469"/>
        <end position="478"/>
    </location>
</feature>
<feature type="compositionally biased region" description="Pro residues" evidence="3">
    <location>
        <begin position="68"/>
        <end position="78"/>
    </location>
</feature>
<name>A0A8X8Y4Z3_SALSN</name>
<dbReference type="Proteomes" id="UP000298416">
    <property type="component" value="Unassembled WGS sequence"/>
</dbReference>
<gene>
    <name evidence="5" type="ORF">SASPL_115124</name>
</gene>
<feature type="compositionally biased region" description="Basic and acidic residues" evidence="3">
    <location>
        <begin position="54"/>
        <end position="64"/>
    </location>
</feature>
<keyword evidence="6" id="KW-1185">Reference proteome</keyword>
<dbReference type="PROSITE" id="PS51576">
    <property type="entry name" value="SAM_MT43_EZ"/>
    <property type="match status" value="1"/>
</dbReference>
<evidence type="ECO:0000313" key="5">
    <source>
        <dbReference type="EMBL" id="KAG6424704.1"/>
    </source>
</evidence>
<dbReference type="GO" id="GO:0031519">
    <property type="term" value="C:PcG protein complex"/>
    <property type="evidence" value="ECO:0007669"/>
    <property type="project" value="InterPro"/>
</dbReference>
<feature type="compositionally biased region" description="Basic and acidic residues" evidence="3">
    <location>
        <begin position="551"/>
        <end position="563"/>
    </location>
</feature>
<evidence type="ECO:0000313" key="6">
    <source>
        <dbReference type="Proteomes" id="UP000298416"/>
    </source>
</evidence>
<keyword evidence="2" id="KW-0804">Transcription</keyword>
<dbReference type="EMBL" id="PNBA02000005">
    <property type="protein sequence ID" value="KAG6424704.1"/>
    <property type="molecule type" value="Genomic_DNA"/>
</dbReference>
<dbReference type="Pfam" id="PF00856">
    <property type="entry name" value="SET"/>
    <property type="match status" value="1"/>
</dbReference>
<dbReference type="InterPro" id="IPR001214">
    <property type="entry name" value="SET_dom"/>
</dbReference>
<sequence length="954" mass="106246">MLSIGIGMVWEATNSEKRPSLRPTTSATSSLSIFRVFKFQAPNPQFPSPSPLLHDSDLQSDLHCRSSAPPPMSAPKPSPSASGSDLHIAEHQENGSSALEIISVIDSLKEKVASDRCAYIKKRIEENAEKVLDVTKNLYKLSMERRNFKIICGDGGVDLLAKRQKDAIDMHNGIGTSNGDNDSSSSQEDGYASSAILLGSSIAVKSAVRPIKLPEVKKLPPYTTWIFLDRNQRMTEDQSVVGRRRIYYDQSGGEALICSDSEEEAVDDEEEKKEFVESEDYILRMTIKQMGFSDTTLDVLGQCLSRRSGELKARFEDHIKNNTTMSRVNNGNAEGFVNPYIDKDLDAALDSFDNLFCRRCLVFDCRLHGCSQDLSFPVEKQVQWNCPDADKEACGPGCHRLCSLCLLFDEHCLYNSALVSIRPEVLESEGLSSRQENLEEKAAPASNAVSMQIQKRKQGGTPLKKKTKSCQSESASSSEVKPTNDITMSVKSAGKSGIDKRSSKRIAENVLVAKKKRQKKMVTSDSDRRESEDNSNPPNVKCTSSRKSRRKESPLLDSDRSLQDEAASGASNESESNQPVTCSAETLKKEEFIDENMHNQDLVDSKSWKPFEKALYEKGIQIFGRNRLNTIFSLPMLASYYNPSVLAVQITSCMSIHSHLENSCLIARNLMSGLKSCSEIFKYMHRSENRIFTRDGDGMVLSDGCLKADGTETVGGGARRRSRFLRRKGRVRRLKYTWKSAGYQSFRKRISERKDQPCRQYSPCGCQTACGKTCPCLVNGTCYVQRVAKIDSEDVTVPRASVEVVNAHALLLIGNVIQICGDGTLGIPPQRGDNYECRNMKLLLKQQQRVLLGRSDVSGWGAFLKFVLDAYRKGDKLKFANHSPDPNCYAKVIMVAGDHRVGIFAKERINTGEEIFYDYRYEADRAPAWAKKPEASGSKREDCVPSSGRAKKHT</sequence>
<dbReference type="PANTHER" id="PTHR45747:SF4">
    <property type="entry name" value="HISTONE-LYSINE N-METHYLTRANSFERASE E(Z)"/>
    <property type="match status" value="1"/>
</dbReference>
<organism evidence="5">
    <name type="scientific">Salvia splendens</name>
    <name type="common">Scarlet sage</name>
    <dbReference type="NCBI Taxonomy" id="180675"/>
    <lineage>
        <taxon>Eukaryota</taxon>
        <taxon>Viridiplantae</taxon>
        <taxon>Streptophyta</taxon>
        <taxon>Embryophyta</taxon>
        <taxon>Tracheophyta</taxon>
        <taxon>Spermatophyta</taxon>
        <taxon>Magnoliopsida</taxon>
        <taxon>eudicotyledons</taxon>
        <taxon>Gunneridae</taxon>
        <taxon>Pentapetalae</taxon>
        <taxon>asterids</taxon>
        <taxon>lamiids</taxon>
        <taxon>Lamiales</taxon>
        <taxon>Lamiaceae</taxon>
        <taxon>Nepetoideae</taxon>
        <taxon>Mentheae</taxon>
        <taxon>Salviinae</taxon>
        <taxon>Salvia</taxon>
        <taxon>Salvia subgen. Calosphace</taxon>
        <taxon>core Calosphace</taxon>
    </lineage>
</organism>
<keyword evidence="1" id="KW-0805">Transcription regulation</keyword>
<feature type="region of interest" description="Disordered" evidence="3">
    <location>
        <begin position="928"/>
        <end position="954"/>
    </location>
</feature>
<dbReference type="Pfam" id="PF25996">
    <property type="entry name" value="HTH_CLF_N"/>
    <property type="match status" value="1"/>
</dbReference>
<evidence type="ECO:0000256" key="1">
    <source>
        <dbReference type="ARBA" id="ARBA00023015"/>
    </source>
</evidence>
<dbReference type="Gene3D" id="2.170.270.10">
    <property type="entry name" value="SET domain"/>
    <property type="match status" value="1"/>
</dbReference>
<accession>A0A8X8Y4Z3</accession>
<dbReference type="PROSITE" id="PS50280">
    <property type="entry name" value="SET"/>
    <property type="match status" value="1"/>
</dbReference>